<evidence type="ECO:0000313" key="3">
    <source>
        <dbReference type="Proteomes" id="UP000199225"/>
    </source>
</evidence>
<dbReference type="CDD" id="cd24007">
    <property type="entry name" value="ASKHA_NBD_eukNAGK-like"/>
    <property type="match status" value="1"/>
</dbReference>
<dbReference type="EMBL" id="FNEV01000004">
    <property type="protein sequence ID" value="SDJ35430.1"/>
    <property type="molecule type" value="Genomic_DNA"/>
</dbReference>
<dbReference type="OrthoDB" id="9772633at2"/>
<dbReference type="InterPro" id="IPR052519">
    <property type="entry name" value="Euk-type_GlcNAc_Kinase"/>
</dbReference>
<sequence>MEYIIGIDGGGSETEVAFFPEEDLHNPVQVNYGSGSNPRSVGYDQSASVIASIVEKGMKQQRIAPESIVGVGAGIAGAGRAQEQEELMGRLKSLFLDLNISENSNIKVSSDSEVALLGALPPGTRSGMLIISGTGSNAVGIDEEIFCKSGGWGHLFGDEGSGYDIGEKVLRRVAKEKDGRSPSSELTEIVLKEVGLEHAEDLIDHYYRAEDQKREIAALAKPVLEHENLSVVQGILEDIVTELVLHIRSLHNKMTTRGRDVPIFTAGAIFEHSAFVKEIFRKRVESENLGWLMQAYSSPASGAAKLVERRGV</sequence>
<dbReference type="SUPFAM" id="SSF53067">
    <property type="entry name" value="Actin-like ATPase domain"/>
    <property type="match status" value="2"/>
</dbReference>
<dbReference type="InterPro" id="IPR043129">
    <property type="entry name" value="ATPase_NBD"/>
</dbReference>
<dbReference type="AlphaFoldDB" id="A0A1G8T414"/>
<proteinExistence type="predicted"/>
<accession>A0A1G8T414</accession>
<dbReference type="STRING" id="86666.SAMN04490247_1653"/>
<organism evidence="2 3">
    <name type="scientific">Salimicrobium halophilum</name>
    <dbReference type="NCBI Taxonomy" id="86666"/>
    <lineage>
        <taxon>Bacteria</taxon>
        <taxon>Bacillati</taxon>
        <taxon>Bacillota</taxon>
        <taxon>Bacilli</taxon>
        <taxon>Bacillales</taxon>
        <taxon>Bacillaceae</taxon>
        <taxon>Salimicrobium</taxon>
    </lineage>
</organism>
<dbReference type="Proteomes" id="UP000199225">
    <property type="component" value="Unassembled WGS sequence"/>
</dbReference>
<gene>
    <name evidence="2" type="ORF">SAMN04490247_1653</name>
</gene>
<feature type="domain" description="ATPase BadF/BadG/BcrA/BcrD type" evidence="1">
    <location>
        <begin position="5"/>
        <end position="304"/>
    </location>
</feature>
<evidence type="ECO:0000259" key="1">
    <source>
        <dbReference type="Pfam" id="PF01869"/>
    </source>
</evidence>
<reference evidence="3" key="1">
    <citation type="submission" date="2016-10" db="EMBL/GenBank/DDBJ databases">
        <authorList>
            <person name="Varghese N."/>
            <person name="Submissions S."/>
        </authorList>
    </citation>
    <scope>NUCLEOTIDE SEQUENCE [LARGE SCALE GENOMIC DNA]</scope>
    <source>
        <strain evidence="3">DSM 4771</strain>
    </source>
</reference>
<evidence type="ECO:0000313" key="2">
    <source>
        <dbReference type="EMBL" id="SDJ35430.1"/>
    </source>
</evidence>
<dbReference type="Gene3D" id="3.30.420.40">
    <property type="match status" value="2"/>
</dbReference>
<dbReference type="InterPro" id="IPR002731">
    <property type="entry name" value="ATPase_BadF"/>
</dbReference>
<dbReference type="Pfam" id="PF01869">
    <property type="entry name" value="BcrAD_BadFG"/>
    <property type="match status" value="1"/>
</dbReference>
<name>A0A1G8T414_9BACI</name>
<dbReference type="PANTHER" id="PTHR43190:SF3">
    <property type="entry name" value="N-ACETYL-D-GLUCOSAMINE KINASE"/>
    <property type="match status" value="1"/>
</dbReference>
<dbReference type="PANTHER" id="PTHR43190">
    <property type="entry name" value="N-ACETYL-D-GLUCOSAMINE KINASE"/>
    <property type="match status" value="1"/>
</dbReference>
<keyword evidence="3" id="KW-1185">Reference proteome</keyword>
<dbReference type="RefSeq" id="WP_093193399.1">
    <property type="nucleotide sequence ID" value="NZ_FNEV01000004.1"/>
</dbReference>
<protein>
    <submittedName>
        <fullName evidence="2">BadF-type ATPase</fullName>
    </submittedName>
</protein>